<evidence type="ECO:0000313" key="2">
    <source>
        <dbReference type="Proteomes" id="UP000323910"/>
    </source>
</evidence>
<organism evidence="1 2">
    <name type="scientific">Lelliottia nimipressuralis</name>
    <dbReference type="NCBI Taxonomy" id="69220"/>
    <lineage>
        <taxon>Bacteria</taxon>
        <taxon>Pseudomonadati</taxon>
        <taxon>Pseudomonadota</taxon>
        <taxon>Gammaproteobacteria</taxon>
        <taxon>Enterobacterales</taxon>
        <taxon>Enterobacteriaceae</taxon>
        <taxon>Lelliottia</taxon>
    </lineage>
</organism>
<evidence type="ECO:0000313" key="1">
    <source>
        <dbReference type="EMBL" id="TYT35712.1"/>
    </source>
</evidence>
<dbReference type="EMBL" id="VTFR01000001">
    <property type="protein sequence ID" value="TYT35712.1"/>
    <property type="molecule type" value="Genomic_DNA"/>
</dbReference>
<dbReference type="Proteomes" id="UP000323910">
    <property type="component" value="Unassembled WGS sequence"/>
</dbReference>
<proteinExistence type="predicted"/>
<sequence length="141" mass="16391">MKVLLLILAGLLASVLWLSRENQNLSRSFEKVNQVAGEQKNIIANLKNQLSVSLRVARDNENAQVRLRDELSMLSEQRAKREETITRLMNENETLRRWYRDRLPDVVRRLHTRTGCASAARCLQHLPESELMPNARQRTDD</sequence>
<dbReference type="NCBIfam" id="TIGR03495">
    <property type="entry name" value="phage_LysB"/>
    <property type="match status" value="1"/>
</dbReference>
<comment type="caution">
    <text evidence="1">The sequence shown here is derived from an EMBL/GenBank/DDBJ whole genome shotgun (WGS) entry which is preliminary data.</text>
</comment>
<protein>
    <submittedName>
        <fullName evidence="1">LysB family phage lysis regulatory protein</fullName>
    </submittedName>
</protein>
<accession>A0ABY3P913</accession>
<gene>
    <name evidence="1" type="ORF">FZO59_01075</name>
</gene>
<dbReference type="InterPro" id="IPR020000">
    <property type="entry name" value="Phage_P2_LysB"/>
</dbReference>
<keyword evidence="2" id="KW-1185">Reference proteome</keyword>
<reference evidence="1 2" key="1">
    <citation type="submission" date="2019-08" db="EMBL/GenBank/DDBJ databases">
        <title>The draft genome of Lelliottia nimipressuralis strain CICC 24156.</title>
        <authorList>
            <person name="Wu W."/>
            <person name="Feng Y."/>
            <person name="Zong Z."/>
        </authorList>
    </citation>
    <scope>NUCLEOTIDE SEQUENCE [LARGE SCALE GENOMIC DNA]</scope>
    <source>
        <strain evidence="1 2">CICC 24156</strain>
    </source>
</reference>
<name>A0ABY3P913_9ENTR</name>